<evidence type="ECO:0008006" key="4">
    <source>
        <dbReference type="Google" id="ProtNLM"/>
    </source>
</evidence>
<reference evidence="2 3" key="1">
    <citation type="submission" date="2024-09" db="EMBL/GenBank/DDBJ databases">
        <authorList>
            <person name="Sun Q."/>
            <person name="Mori K."/>
        </authorList>
    </citation>
    <scope>NUCLEOTIDE SEQUENCE [LARGE SCALE GENOMIC DNA]</scope>
    <source>
        <strain evidence="2 3">JCM 6917</strain>
    </source>
</reference>
<feature type="compositionally biased region" description="Basic and acidic residues" evidence="1">
    <location>
        <begin position="13"/>
        <end position="26"/>
    </location>
</feature>
<feature type="region of interest" description="Disordered" evidence="1">
    <location>
        <begin position="1"/>
        <end position="91"/>
    </location>
</feature>
<organism evidence="2 3">
    <name type="scientific">Streptomyces cinereospinus</name>
    <dbReference type="NCBI Taxonomy" id="285561"/>
    <lineage>
        <taxon>Bacteria</taxon>
        <taxon>Bacillati</taxon>
        <taxon>Actinomycetota</taxon>
        <taxon>Actinomycetes</taxon>
        <taxon>Kitasatosporales</taxon>
        <taxon>Streptomycetaceae</taxon>
        <taxon>Streptomyces</taxon>
    </lineage>
</organism>
<accession>A0ABV5MWX5</accession>
<protein>
    <recommendedName>
        <fullName evidence="4">Gliding motility protein</fullName>
    </recommendedName>
</protein>
<feature type="compositionally biased region" description="Low complexity" evidence="1">
    <location>
        <begin position="47"/>
        <end position="56"/>
    </location>
</feature>
<sequence length="91" mass="9136">MGVFARLFRRSKTREEASTAEARADRPPAGPEADGAAGAKGSDEADAGAGREPAAAVKEGAGGDAPEVVEIPQQQSPGKAADSETDEGART</sequence>
<dbReference type="EMBL" id="JBHMCY010000009">
    <property type="protein sequence ID" value="MFB9462492.1"/>
    <property type="molecule type" value="Genomic_DNA"/>
</dbReference>
<keyword evidence="3" id="KW-1185">Reference proteome</keyword>
<dbReference type="RefSeq" id="WP_381343400.1">
    <property type="nucleotide sequence ID" value="NZ_JBHMCY010000009.1"/>
</dbReference>
<gene>
    <name evidence="2" type="ORF">ACFF45_07125</name>
</gene>
<evidence type="ECO:0000313" key="3">
    <source>
        <dbReference type="Proteomes" id="UP001589709"/>
    </source>
</evidence>
<evidence type="ECO:0000256" key="1">
    <source>
        <dbReference type="SAM" id="MobiDB-lite"/>
    </source>
</evidence>
<comment type="caution">
    <text evidence="2">The sequence shown here is derived from an EMBL/GenBank/DDBJ whole genome shotgun (WGS) entry which is preliminary data.</text>
</comment>
<dbReference type="Proteomes" id="UP001589709">
    <property type="component" value="Unassembled WGS sequence"/>
</dbReference>
<name>A0ABV5MWX5_9ACTN</name>
<evidence type="ECO:0000313" key="2">
    <source>
        <dbReference type="EMBL" id="MFB9462492.1"/>
    </source>
</evidence>
<proteinExistence type="predicted"/>